<dbReference type="Gene3D" id="3.30.450.20">
    <property type="entry name" value="PAS domain"/>
    <property type="match status" value="1"/>
</dbReference>
<dbReference type="NCBIfam" id="TIGR00254">
    <property type="entry name" value="GGDEF"/>
    <property type="match status" value="1"/>
</dbReference>
<name>A0ABS3M0R8_9PROT</name>
<gene>
    <name evidence="3" type="ORF">J2D73_18195</name>
</gene>
<reference evidence="3 4" key="1">
    <citation type="submission" date="2021-03" db="EMBL/GenBank/DDBJ databases">
        <title>The complete genome sequence of Acetobacter sacchari TBRC 11175.</title>
        <authorList>
            <person name="Charoenyingcharoen P."/>
            <person name="Yukphan P."/>
        </authorList>
    </citation>
    <scope>NUCLEOTIDE SEQUENCE [LARGE SCALE GENOMIC DNA]</scope>
    <source>
        <strain evidence="3 4">TBRC 11175</strain>
    </source>
</reference>
<dbReference type="Gene3D" id="3.30.70.270">
    <property type="match status" value="1"/>
</dbReference>
<dbReference type="InterPro" id="IPR000014">
    <property type="entry name" value="PAS"/>
</dbReference>
<dbReference type="EC" id="2.7.7.65" evidence="1"/>
<dbReference type="PROSITE" id="PS50887">
    <property type="entry name" value="GGDEF"/>
    <property type="match status" value="1"/>
</dbReference>
<organism evidence="3 4">
    <name type="scientific">Acetobacter sacchari</name>
    <dbReference type="NCBI Taxonomy" id="2661687"/>
    <lineage>
        <taxon>Bacteria</taxon>
        <taxon>Pseudomonadati</taxon>
        <taxon>Pseudomonadota</taxon>
        <taxon>Alphaproteobacteria</taxon>
        <taxon>Acetobacterales</taxon>
        <taxon>Acetobacteraceae</taxon>
        <taxon>Acetobacter</taxon>
    </lineage>
</organism>
<dbReference type="RefSeq" id="WP_207883678.1">
    <property type="nucleotide sequence ID" value="NZ_JAFVMF010000029.1"/>
</dbReference>
<dbReference type="NCBIfam" id="TIGR00229">
    <property type="entry name" value="sensory_box"/>
    <property type="match status" value="1"/>
</dbReference>
<dbReference type="PANTHER" id="PTHR45138:SF6">
    <property type="entry name" value="DIGUANYLATE CYCLASE DGCN"/>
    <property type="match status" value="1"/>
</dbReference>
<dbReference type="InterPro" id="IPR000160">
    <property type="entry name" value="GGDEF_dom"/>
</dbReference>
<dbReference type="SUPFAM" id="SSF55073">
    <property type="entry name" value="Nucleotide cyclase"/>
    <property type="match status" value="1"/>
</dbReference>
<proteinExistence type="predicted"/>
<evidence type="ECO:0000313" key="4">
    <source>
        <dbReference type="Proteomes" id="UP000664771"/>
    </source>
</evidence>
<dbReference type="SMART" id="SM00267">
    <property type="entry name" value="GGDEF"/>
    <property type="match status" value="1"/>
</dbReference>
<evidence type="ECO:0000313" key="3">
    <source>
        <dbReference type="EMBL" id="MBO1361715.1"/>
    </source>
</evidence>
<feature type="domain" description="GGDEF" evidence="2">
    <location>
        <begin position="345"/>
        <end position="476"/>
    </location>
</feature>
<sequence length="480" mass="52088">MNTPLRPLFPESNSPANSGEMMDVLLASRRRWKSLTQLVADVIFETDEDGRFTFFDAGTTLGWADHDLIGEACSRLLPFVDSAPGPNPFQTRAAIRGRRCWVRRADGTFACLLIYATPLQSPSGRHAGVRGLGIDVSDDANNNADLSIARLHSESIRRITLTMRSRPMFRLGVPPALEELGAMLGATGGILLARQAGCDAECAEQEILEAGSCVGDDVVHRFPAQGSALDTQIESLLRDYEEGALTAPKVTQIEERDVIFCYSRIRYTTSAAMALWREGLGVWTQDDANLADAALATFASAVEMEALNKALAQNARFDPLTGMLNRAGLIAEISRRLPRLDRERLSGALLIIGLDHFGEINAAQGFEAGDRALQQVATYLRNAIRPTDLAGRLGGDIFGLWLDGADHFVAAERAETFCQNGVVVFLAVPTTLTFSVGLATRSWETGETIESLIDRASLAMRSVKLAGGARWHASLEESPP</sequence>
<protein>
    <recommendedName>
        <fullName evidence="1">diguanylate cyclase</fullName>
        <ecNumber evidence="1">2.7.7.65</ecNumber>
    </recommendedName>
</protein>
<dbReference type="InterPro" id="IPR029787">
    <property type="entry name" value="Nucleotide_cyclase"/>
</dbReference>
<dbReference type="Proteomes" id="UP000664771">
    <property type="component" value="Unassembled WGS sequence"/>
</dbReference>
<comment type="caution">
    <text evidence="3">The sequence shown here is derived from an EMBL/GenBank/DDBJ whole genome shotgun (WGS) entry which is preliminary data.</text>
</comment>
<keyword evidence="4" id="KW-1185">Reference proteome</keyword>
<dbReference type="Pfam" id="PF00990">
    <property type="entry name" value="GGDEF"/>
    <property type="match status" value="1"/>
</dbReference>
<dbReference type="SUPFAM" id="SSF55785">
    <property type="entry name" value="PYP-like sensor domain (PAS domain)"/>
    <property type="match status" value="1"/>
</dbReference>
<dbReference type="InterPro" id="IPR035965">
    <property type="entry name" value="PAS-like_dom_sf"/>
</dbReference>
<dbReference type="InterPro" id="IPR050469">
    <property type="entry name" value="Diguanylate_Cyclase"/>
</dbReference>
<dbReference type="PANTHER" id="PTHR45138">
    <property type="entry name" value="REGULATORY COMPONENTS OF SENSORY TRANSDUCTION SYSTEM"/>
    <property type="match status" value="1"/>
</dbReference>
<dbReference type="CDD" id="cd00130">
    <property type="entry name" value="PAS"/>
    <property type="match status" value="1"/>
</dbReference>
<dbReference type="EMBL" id="JAFVMF010000029">
    <property type="protein sequence ID" value="MBO1361715.1"/>
    <property type="molecule type" value="Genomic_DNA"/>
</dbReference>
<evidence type="ECO:0000256" key="1">
    <source>
        <dbReference type="ARBA" id="ARBA00012528"/>
    </source>
</evidence>
<dbReference type="InterPro" id="IPR043128">
    <property type="entry name" value="Rev_trsase/Diguanyl_cyclase"/>
</dbReference>
<evidence type="ECO:0000259" key="2">
    <source>
        <dbReference type="PROSITE" id="PS50887"/>
    </source>
</evidence>
<dbReference type="CDD" id="cd01949">
    <property type="entry name" value="GGDEF"/>
    <property type="match status" value="1"/>
</dbReference>
<accession>A0ABS3M0R8</accession>